<evidence type="ECO:0000256" key="2">
    <source>
        <dbReference type="ARBA" id="ARBA00038334"/>
    </source>
</evidence>
<dbReference type="STRING" id="71784.A0A1Y2B8E3"/>
<reference evidence="4 5" key="1">
    <citation type="submission" date="2016-07" db="EMBL/GenBank/DDBJ databases">
        <title>Pervasive Adenine N6-methylation of Active Genes in Fungi.</title>
        <authorList>
            <consortium name="DOE Joint Genome Institute"/>
            <person name="Mondo S.J."/>
            <person name="Dannebaum R.O."/>
            <person name="Kuo R.C."/>
            <person name="Labutti K."/>
            <person name="Haridas S."/>
            <person name="Kuo A."/>
            <person name="Salamov A."/>
            <person name="Ahrendt S.R."/>
            <person name="Lipzen A."/>
            <person name="Sullivan W."/>
            <person name="Andreopoulos W.B."/>
            <person name="Clum A."/>
            <person name="Lindquist E."/>
            <person name="Daum C."/>
            <person name="Ramamoorthy G.K."/>
            <person name="Gryganskyi A."/>
            <person name="Culley D."/>
            <person name="Magnuson J.K."/>
            <person name="James T.Y."/>
            <person name="O'Malley M.A."/>
            <person name="Stajich J.E."/>
            <person name="Spatafora J.W."/>
            <person name="Visel A."/>
            <person name="Grigoriev I.V."/>
        </authorList>
    </citation>
    <scope>NUCLEOTIDE SEQUENCE [LARGE SCALE GENOMIC DNA]</scope>
    <source>
        <strain evidence="4 5">68-887.2</strain>
    </source>
</reference>
<gene>
    <name evidence="4" type="ORF">BCR39DRAFT_587727</name>
</gene>
<evidence type="ECO:0000256" key="1">
    <source>
        <dbReference type="ARBA" id="ARBA00022801"/>
    </source>
</evidence>
<dbReference type="InterPro" id="IPR000639">
    <property type="entry name" value="Epox_hydrolase-like"/>
</dbReference>
<dbReference type="InterPro" id="IPR000073">
    <property type="entry name" value="AB_hydrolase_1"/>
</dbReference>
<feature type="domain" description="AB hydrolase-1" evidence="3">
    <location>
        <begin position="37"/>
        <end position="290"/>
    </location>
</feature>
<evidence type="ECO:0000259" key="3">
    <source>
        <dbReference type="Pfam" id="PF00561"/>
    </source>
</evidence>
<evidence type="ECO:0000313" key="4">
    <source>
        <dbReference type="EMBL" id="ORY30767.1"/>
    </source>
</evidence>
<dbReference type="PRINTS" id="PR00412">
    <property type="entry name" value="EPOXHYDRLASE"/>
</dbReference>
<comment type="caution">
    <text evidence="4">The sequence shown here is derived from an EMBL/GenBank/DDBJ whole genome shotgun (WGS) entry which is preliminary data.</text>
</comment>
<dbReference type="Gene3D" id="3.40.50.1820">
    <property type="entry name" value="alpha/beta hydrolase"/>
    <property type="match status" value="1"/>
</dbReference>
<name>A0A1Y2B8E3_9TREE</name>
<dbReference type="OrthoDB" id="6431331at2759"/>
<accession>A0A1Y2B8E3</accession>
<keyword evidence="4" id="KW-0012">Acyltransferase</keyword>
<keyword evidence="5" id="KW-1185">Reference proteome</keyword>
<dbReference type="SUPFAM" id="SSF53474">
    <property type="entry name" value="alpha/beta-Hydrolases"/>
    <property type="match status" value="1"/>
</dbReference>
<evidence type="ECO:0000313" key="5">
    <source>
        <dbReference type="Proteomes" id="UP000193986"/>
    </source>
</evidence>
<dbReference type="Proteomes" id="UP000193986">
    <property type="component" value="Unassembled WGS sequence"/>
</dbReference>
<dbReference type="AlphaFoldDB" id="A0A1Y2B8E3"/>
<organism evidence="4 5">
    <name type="scientific">Naematelia encephala</name>
    <dbReference type="NCBI Taxonomy" id="71784"/>
    <lineage>
        <taxon>Eukaryota</taxon>
        <taxon>Fungi</taxon>
        <taxon>Dikarya</taxon>
        <taxon>Basidiomycota</taxon>
        <taxon>Agaricomycotina</taxon>
        <taxon>Tremellomycetes</taxon>
        <taxon>Tremellales</taxon>
        <taxon>Naemateliaceae</taxon>
        <taxon>Naematelia</taxon>
    </lineage>
</organism>
<protein>
    <submittedName>
        <fullName evidence="4">Putative hydrolase or acyltransferase of alpha/beta superfamily</fullName>
    </submittedName>
</protein>
<dbReference type="Pfam" id="PF00561">
    <property type="entry name" value="Abhydrolase_1"/>
    <property type="match status" value="1"/>
</dbReference>
<dbReference type="InterPro" id="IPR029058">
    <property type="entry name" value="AB_hydrolase_fold"/>
</dbReference>
<keyword evidence="4" id="KW-0808">Transferase</keyword>
<proteinExistence type="inferred from homology"/>
<dbReference type="GO" id="GO:0016746">
    <property type="term" value="F:acyltransferase activity"/>
    <property type="evidence" value="ECO:0007669"/>
    <property type="project" value="UniProtKB-KW"/>
</dbReference>
<sequence>MTAFASFASHSLKVNKVTNTDETISIFCRTAGSGPGVLLLHGHPQTHHIWRHIGPRLSEKFTVVAADLRGYGRSSKPQGSDSHIEYSKREMAKDMVELMLQLGFRKFSIVAHDRGARVAHRLALDYATSVDRLMLLDIAPTLWMYAGTKTSFAMGYWHWFFYPQPYPGPEEVINANPEKYWSMLSSRKSHSNVIWEDEDIREYKKFFFQPETIHAICEDYRASTTIDADHDREDWEDGNLLQIPRLRILWGGKGMIASYGDVVQVWRDHASESVAIDGRALDCGHYIAEEQPEELLIEIEDFLA</sequence>
<dbReference type="PANTHER" id="PTHR43329">
    <property type="entry name" value="EPOXIDE HYDROLASE"/>
    <property type="match status" value="1"/>
</dbReference>
<keyword evidence="1 4" id="KW-0378">Hydrolase</keyword>
<dbReference type="InParanoid" id="A0A1Y2B8E3"/>
<comment type="similarity">
    <text evidence="2">Belongs to the AB hydrolase superfamily. Epoxide hydrolase family.</text>
</comment>
<dbReference type="EMBL" id="MCFC01000018">
    <property type="protein sequence ID" value="ORY30767.1"/>
    <property type="molecule type" value="Genomic_DNA"/>
</dbReference>
<dbReference type="GO" id="GO:0016787">
    <property type="term" value="F:hydrolase activity"/>
    <property type="evidence" value="ECO:0007669"/>
    <property type="project" value="UniProtKB-KW"/>
</dbReference>